<feature type="transmembrane region" description="Helical" evidence="4">
    <location>
        <begin position="12"/>
        <end position="32"/>
    </location>
</feature>
<accession>A0A1Y2K452</accession>
<gene>
    <name evidence="6" type="ORF">MAIT1_01854</name>
</gene>
<keyword evidence="4" id="KW-1133">Transmembrane helix</keyword>
<evidence type="ECO:0000313" key="6">
    <source>
        <dbReference type="EMBL" id="OSM01815.1"/>
    </source>
</evidence>
<evidence type="ECO:0000256" key="1">
    <source>
        <dbReference type="ARBA" id="ARBA00023224"/>
    </source>
</evidence>
<dbReference type="PROSITE" id="PS50111">
    <property type="entry name" value="CHEMOTAXIS_TRANSDUC_2"/>
    <property type="match status" value="1"/>
</dbReference>
<proteinExistence type="predicted"/>
<keyword evidence="3" id="KW-0175">Coiled coil</keyword>
<dbReference type="Pfam" id="PF00015">
    <property type="entry name" value="MCPsignal"/>
    <property type="match status" value="1"/>
</dbReference>
<organism evidence="6 7">
    <name type="scientific">Magnetofaba australis IT-1</name>
    <dbReference type="NCBI Taxonomy" id="1434232"/>
    <lineage>
        <taxon>Bacteria</taxon>
        <taxon>Pseudomonadati</taxon>
        <taxon>Pseudomonadota</taxon>
        <taxon>Magnetococcia</taxon>
        <taxon>Magnetococcales</taxon>
        <taxon>Magnetococcaceae</taxon>
        <taxon>Magnetofaba</taxon>
    </lineage>
</organism>
<keyword evidence="7" id="KW-1185">Reference proteome</keyword>
<feature type="coiled-coil region" evidence="3">
    <location>
        <begin position="314"/>
        <end position="341"/>
    </location>
</feature>
<dbReference type="Proteomes" id="UP000194003">
    <property type="component" value="Unassembled WGS sequence"/>
</dbReference>
<keyword evidence="4" id="KW-0812">Transmembrane</keyword>
<comment type="caution">
    <text evidence="6">The sequence shown here is derived from an EMBL/GenBank/DDBJ whole genome shotgun (WGS) entry which is preliminary data.</text>
</comment>
<dbReference type="Gene3D" id="1.20.120.30">
    <property type="entry name" value="Aspartate receptor, ligand-binding domain"/>
    <property type="match status" value="1"/>
</dbReference>
<dbReference type="Gene3D" id="1.10.287.950">
    <property type="entry name" value="Methyl-accepting chemotaxis protein"/>
    <property type="match status" value="1"/>
</dbReference>
<feature type="coiled-coil region" evidence="3">
    <location>
        <begin position="492"/>
        <end position="519"/>
    </location>
</feature>
<evidence type="ECO:0000256" key="2">
    <source>
        <dbReference type="PROSITE-ProRule" id="PRU00284"/>
    </source>
</evidence>
<evidence type="ECO:0000259" key="5">
    <source>
        <dbReference type="PROSITE" id="PS50111"/>
    </source>
</evidence>
<dbReference type="GO" id="GO:0007165">
    <property type="term" value="P:signal transduction"/>
    <property type="evidence" value="ECO:0007669"/>
    <property type="project" value="UniProtKB-KW"/>
</dbReference>
<dbReference type="PANTHER" id="PTHR32089:SF112">
    <property type="entry name" value="LYSOZYME-LIKE PROTEIN-RELATED"/>
    <property type="match status" value="1"/>
</dbReference>
<dbReference type="STRING" id="1434232.MAIT1_01854"/>
<dbReference type="SMART" id="SM00283">
    <property type="entry name" value="MA"/>
    <property type="match status" value="1"/>
</dbReference>
<dbReference type="SUPFAM" id="SSF58104">
    <property type="entry name" value="Methyl-accepting chemotaxis protein (MCP) signaling domain"/>
    <property type="match status" value="1"/>
</dbReference>
<evidence type="ECO:0000313" key="7">
    <source>
        <dbReference type="Proteomes" id="UP000194003"/>
    </source>
</evidence>
<sequence>MNFTNLKVSTRILLLVAIPVLLMLLIGIWLVLQNNRHVSSLQHNLDVELQLVNLAKGMKVDAIQVQQWYQDIAATRGQDGLDDGFKEAQASAANFHNKLNQFDTIQKSADKGMEASLKSLSQAFDAYVEQGGKLAQAYIDDGPAGGNPLMASFDAAVERMLQQLTPLVENAEKEFDEDIHHIEEQMESANWVIGATFGIGLLFLIIISTMIVRSILQQMGAEIADLLASVSRMSRGDLTAPLSASNNKSLASCAEHMRSGLAQIVRTLNLQSRTVSAVISELSEANQSLQKDSNRSYLLARQVVEENNQIDEKTRQLSHELGQANDNIQTLKETANDLSGNVTSIAAASEQASQNVNTMAAAAEQMTGNISSVNTSLGSVSEAVTEVSEAVSTLTHSLSNVRDKCVEADHRSNDAQEFSHQTMNTMAELTTSAQEIVKVVSMIKNIADQTNMLALNASIEAAGAGEAGQGFAVVANEVKELAQQTTEATKTIDAQTQKIQQKSQQASDASRNVTEMIEQIALTNQEISNQVDDQTGQVAGVSDSMQRVKQASGEVARNAQELHNASSEVARAATEAATGTMEIARSAEGVAQGAGRVADNANSAADRMEVVQDNAQGIFAASANVQKMMLQAMDLSNFVDGAIAHEAMLATINAESGRALSAAAQQFEITAEPFDVEAVKQAHMKWLGRLVGAIRGRSQLKPDDVSTARECAFGKWYYGPAQELFGQEPLFVTLGETHVKVHDTARAVATLVANGQTKQAQDELARFDAMRKKLFDELDKLYVSH</sequence>
<keyword evidence="4" id="KW-0472">Membrane</keyword>
<keyword evidence="1 2" id="KW-0807">Transducer</keyword>
<reference evidence="6 7" key="1">
    <citation type="journal article" date="2016" name="BMC Genomics">
        <title>Combined genomic and structural analyses of a cultured magnetotactic bacterium reveals its niche adaptation to a dynamic environment.</title>
        <authorList>
            <person name="Araujo A.C."/>
            <person name="Morillo V."/>
            <person name="Cypriano J."/>
            <person name="Teixeira L.C."/>
            <person name="Leao P."/>
            <person name="Lyra S."/>
            <person name="Almeida L.G."/>
            <person name="Bazylinski D.A."/>
            <person name="Vasconcellos A.T."/>
            <person name="Abreu F."/>
            <person name="Lins U."/>
        </authorList>
    </citation>
    <scope>NUCLEOTIDE SEQUENCE [LARGE SCALE GENOMIC DNA]</scope>
    <source>
        <strain evidence="6 7">IT-1</strain>
    </source>
</reference>
<feature type="transmembrane region" description="Helical" evidence="4">
    <location>
        <begin position="191"/>
        <end position="212"/>
    </location>
</feature>
<dbReference type="Gene3D" id="6.10.340.10">
    <property type="match status" value="1"/>
</dbReference>
<dbReference type="InterPro" id="IPR025991">
    <property type="entry name" value="Chemoreceptor_zinc-bind_dom"/>
</dbReference>
<protein>
    <submittedName>
        <fullName evidence="6">Putative methyl-accepting chemotaxis sensory transducer</fullName>
    </submittedName>
</protein>
<dbReference type="Pfam" id="PF13682">
    <property type="entry name" value="CZB"/>
    <property type="match status" value="1"/>
</dbReference>
<dbReference type="InterPro" id="IPR004089">
    <property type="entry name" value="MCPsignal_dom"/>
</dbReference>
<dbReference type="GO" id="GO:0016020">
    <property type="term" value="C:membrane"/>
    <property type="evidence" value="ECO:0007669"/>
    <property type="project" value="InterPro"/>
</dbReference>
<dbReference type="PANTHER" id="PTHR32089">
    <property type="entry name" value="METHYL-ACCEPTING CHEMOTAXIS PROTEIN MCPB"/>
    <property type="match status" value="1"/>
</dbReference>
<evidence type="ECO:0000256" key="3">
    <source>
        <dbReference type="SAM" id="Coils"/>
    </source>
</evidence>
<dbReference type="AlphaFoldDB" id="A0A1Y2K452"/>
<dbReference type="EMBL" id="LVJN01000020">
    <property type="protein sequence ID" value="OSM01815.1"/>
    <property type="molecule type" value="Genomic_DNA"/>
</dbReference>
<name>A0A1Y2K452_9PROT</name>
<feature type="domain" description="Methyl-accepting transducer" evidence="5">
    <location>
        <begin position="334"/>
        <end position="570"/>
    </location>
</feature>
<evidence type="ECO:0000256" key="4">
    <source>
        <dbReference type="SAM" id="Phobius"/>
    </source>
</evidence>